<keyword evidence="3" id="KW-1185">Reference proteome</keyword>
<protein>
    <submittedName>
        <fullName evidence="2">Uncharacterized protein</fullName>
    </submittedName>
</protein>
<proteinExistence type="predicted"/>
<accession>A0ABU7TPY2</accession>
<gene>
    <name evidence="2" type="ORF">MOTC310_15985</name>
</gene>
<evidence type="ECO:0000256" key="1">
    <source>
        <dbReference type="SAM" id="MobiDB-lite"/>
    </source>
</evidence>
<dbReference type="Proteomes" id="UP001355206">
    <property type="component" value="Unassembled WGS sequence"/>
</dbReference>
<sequence length="104" mass="10663">MRNGSPEDDANARRRADLCTIADGPNGSAAVEGRDTGAERAIEVADAEPTDLLGELGDALLVAYRLAAQDGDPATVALLGQALLHTGRRLARGMSPAEAGIACH</sequence>
<dbReference type="RefSeq" id="WP_331293752.1">
    <property type="nucleotide sequence ID" value="NZ_MLBR01000019.1"/>
</dbReference>
<reference evidence="2 3" key="1">
    <citation type="journal article" date="2012" name="Genet. Mol. Biol.">
        <title>Analysis of 16S rRNA and mxaF genes revealing insights into Methylobacterium niche-specific plant association.</title>
        <authorList>
            <person name="Dourado M.N."/>
            <person name="Andreote F.D."/>
            <person name="Dini-Andreote F."/>
            <person name="Conti R."/>
            <person name="Araujo J.M."/>
            <person name="Araujo W.L."/>
        </authorList>
    </citation>
    <scope>NUCLEOTIDE SEQUENCE [LARGE SCALE GENOMIC DNA]</scope>
    <source>
        <strain evidence="2 3">TC3-10</strain>
    </source>
</reference>
<organism evidence="2 3">
    <name type="scientific">Methylobacterium oryzae</name>
    <dbReference type="NCBI Taxonomy" id="334852"/>
    <lineage>
        <taxon>Bacteria</taxon>
        <taxon>Pseudomonadati</taxon>
        <taxon>Pseudomonadota</taxon>
        <taxon>Alphaproteobacteria</taxon>
        <taxon>Hyphomicrobiales</taxon>
        <taxon>Methylobacteriaceae</taxon>
        <taxon>Methylobacterium</taxon>
    </lineage>
</organism>
<dbReference type="EMBL" id="MLCA01000007">
    <property type="protein sequence ID" value="MEE7491890.1"/>
    <property type="molecule type" value="Genomic_DNA"/>
</dbReference>
<feature type="region of interest" description="Disordered" evidence="1">
    <location>
        <begin position="1"/>
        <end position="34"/>
    </location>
</feature>
<evidence type="ECO:0000313" key="2">
    <source>
        <dbReference type="EMBL" id="MEE7491890.1"/>
    </source>
</evidence>
<evidence type="ECO:0000313" key="3">
    <source>
        <dbReference type="Proteomes" id="UP001355206"/>
    </source>
</evidence>
<comment type="caution">
    <text evidence="2">The sequence shown here is derived from an EMBL/GenBank/DDBJ whole genome shotgun (WGS) entry which is preliminary data.</text>
</comment>
<name>A0ABU7TPY2_9HYPH</name>